<dbReference type="InterPro" id="IPR046450">
    <property type="entry name" value="PA_dom_sf"/>
</dbReference>
<accession>A0ABD6AXP2</accession>
<feature type="domain" description="Peptidase M28" evidence="1">
    <location>
        <begin position="223"/>
        <end position="420"/>
    </location>
</feature>
<dbReference type="Gene3D" id="3.40.630.10">
    <property type="entry name" value="Zn peptidases"/>
    <property type="match status" value="1"/>
</dbReference>
<name>A0ABD6AXP2_9EURY</name>
<sequence>MLDSVDRTTEERLRERIDPDSLDAHVEAFEGTIRESGTDDERAASEYVVDRLTEYGFDAEVREFDAYISFPEGASVTVTTPTRRLVDGITASFGASTPPNGVHGEVVHLPEVTADAVADADVEGRIVFTTGLPTPHPVGLLDDAGARAVVYESVTEGHCHEMIVTPVWGTPSLEDYETIPDLPVAQVSREDGEWLREQCATGPVEARVATAVRTELTTLPCPVGRLDGAVSDRYAVVGNHVDSWHEGITDNATAMAATLELARIVAEADDPPARGLVVGFWPAHSTGRYAGSAWYADDNWLDLRANGVAYYHLDLCGLRGADGIWHQEMAELAAEHRDVIDSATDIPLREGDESFLGSDRPGRNSDQSFWGTGLSSLLSGARLPPGTDEGGPIGGGWWWHTPEDTRDKVDIDVLVEETRIAVTLLARLCWSPTLPHDFSAAADDLRSQVERVETATDHSFEALHADLDALASAVERAQAVAAAVEDPASERARAVEDLQVALGNDLVPALYVGGDDYGQDPALPHQLLPALNEAATAHVDAGRHRERRFAETSLTRAENRLRHRITRATAAVDAFLADVEE</sequence>
<dbReference type="SUPFAM" id="SSF52025">
    <property type="entry name" value="PA domain"/>
    <property type="match status" value="1"/>
</dbReference>
<dbReference type="AlphaFoldDB" id="A0ABD6AXP2"/>
<dbReference type="PANTHER" id="PTHR10404:SF46">
    <property type="entry name" value="VACUOLAR PROTEIN SORTING-ASSOCIATED PROTEIN 70"/>
    <property type="match status" value="1"/>
</dbReference>
<dbReference type="Proteomes" id="UP001597187">
    <property type="component" value="Unassembled WGS sequence"/>
</dbReference>
<dbReference type="InterPro" id="IPR039373">
    <property type="entry name" value="Peptidase_M28B"/>
</dbReference>
<reference evidence="2 3" key="1">
    <citation type="journal article" date="2019" name="Int. J. Syst. Evol. Microbiol.">
        <title>The Global Catalogue of Microorganisms (GCM) 10K type strain sequencing project: providing services to taxonomists for standard genome sequencing and annotation.</title>
        <authorList>
            <consortium name="The Broad Institute Genomics Platform"/>
            <consortium name="The Broad Institute Genome Sequencing Center for Infectious Disease"/>
            <person name="Wu L."/>
            <person name="Ma J."/>
        </authorList>
    </citation>
    <scope>NUCLEOTIDE SEQUENCE [LARGE SCALE GENOMIC DNA]</scope>
    <source>
        <strain evidence="2 3">CGMCC 1.12563</strain>
    </source>
</reference>
<gene>
    <name evidence="2" type="ORF">ACFSBT_13785</name>
</gene>
<comment type="caution">
    <text evidence="2">The sequence shown here is derived from an EMBL/GenBank/DDBJ whole genome shotgun (WGS) entry which is preliminary data.</text>
</comment>
<evidence type="ECO:0000259" key="1">
    <source>
        <dbReference type="Pfam" id="PF04389"/>
    </source>
</evidence>
<dbReference type="InterPro" id="IPR007484">
    <property type="entry name" value="Peptidase_M28"/>
</dbReference>
<dbReference type="SUPFAM" id="SSF53187">
    <property type="entry name" value="Zn-dependent exopeptidases"/>
    <property type="match status" value="1"/>
</dbReference>
<dbReference type="RefSeq" id="WP_250874318.1">
    <property type="nucleotide sequence ID" value="NZ_JALXFV010000007.1"/>
</dbReference>
<dbReference type="Gene3D" id="3.50.30.30">
    <property type="match status" value="1"/>
</dbReference>
<keyword evidence="3" id="KW-1185">Reference proteome</keyword>
<dbReference type="Pfam" id="PF04389">
    <property type="entry name" value="Peptidase_M28"/>
    <property type="match status" value="1"/>
</dbReference>
<dbReference type="PANTHER" id="PTHR10404">
    <property type="entry name" value="N-ACETYLATED-ALPHA-LINKED ACIDIC DIPEPTIDASE"/>
    <property type="match status" value="1"/>
</dbReference>
<protein>
    <submittedName>
        <fullName evidence="2">M28 family peptidase</fullName>
    </submittedName>
</protein>
<organism evidence="2 3">
    <name type="scientific">Halomarina rubra</name>
    <dbReference type="NCBI Taxonomy" id="2071873"/>
    <lineage>
        <taxon>Archaea</taxon>
        <taxon>Methanobacteriati</taxon>
        <taxon>Methanobacteriota</taxon>
        <taxon>Stenosarchaea group</taxon>
        <taxon>Halobacteria</taxon>
        <taxon>Halobacteriales</taxon>
        <taxon>Natronomonadaceae</taxon>
        <taxon>Halomarina</taxon>
    </lineage>
</organism>
<evidence type="ECO:0000313" key="2">
    <source>
        <dbReference type="EMBL" id="MFD1514348.1"/>
    </source>
</evidence>
<evidence type="ECO:0000313" key="3">
    <source>
        <dbReference type="Proteomes" id="UP001597187"/>
    </source>
</evidence>
<proteinExistence type="predicted"/>
<dbReference type="EMBL" id="JBHUDC010000007">
    <property type="protein sequence ID" value="MFD1514348.1"/>
    <property type="molecule type" value="Genomic_DNA"/>
</dbReference>